<evidence type="ECO:0000256" key="3">
    <source>
        <dbReference type="ARBA" id="ARBA00023242"/>
    </source>
</evidence>
<dbReference type="PROSITE" id="PS51467">
    <property type="entry name" value="HARP"/>
    <property type="match status" value="1"/>
</dbReference>
<dbReference type="SUPFAM" id="SSF52540">
    <property type="entry name" value="P-loop containing nucleoside triphosphate hydrolases"/>
    <property type="match status" value="1"/>
</dbReference>
<evidence type="ECO:0000256" key="1">
    <source>
        <dbReference type="ARBA" id="ARBA00004123"/>
    </source>
</evidence>
<dbReference type="PANTHER" id="PTHR45766">
    <property type="entry name" value="DNA ANNEALING HELICASE AND ENDONUCLEASE ZRANB3 FAMILY MEMBER"/>
    <property type="match status" value="1"/>
</dbReference>
<feature type="domain" description="HARP" evidence="4">
    <location>
        <begin position="1"/>
        <end position="47"/>
    </location>
</feature>
<sequence>PLIAYFKQMKALFDPSSKLWSFQMEDYITFMKGVHNFQPNIKIEGLPSWILQTFNPDKPNVMDVVPNADLCDVDAKLVETLLPFQREGVDVAIHHNGRLLIADDMGLGKTLQA</sequence>
<dbReference type="EMBL" id="HACG01004045">
    <property type="protein sequence ID" value="CEK50910.1"/>
    <property type="molecule type" value="Transcribed_RNA"/>
</dbReference>
<evidence type="ECO:0000313" key="5">
    <source>
        <dbReference type="EMBL" id="CEK50910.1"/>
    </source>
</evidence>
<dbReference type="InterPro" id="IPR027417">
    <property type="entry name" value="P-loop_NTPase"/>
</dbReference>
<dbReference type="InterPro" id="IPR038718">
    <property type="entry name" value="SNF2-like_sf"/>
</dbReference>
<dbReference type="GO" id="GO:0006281">
    <property type="term" value="P:DNA repair"/>
    <property type="evidence" value="ECO:0007669"/>
    <property type="project" value="TreeGrafter"/>
</dbReference>
<comment type="subcellular location">
    <subcellularLocation>
        <location evidence="1">Nucleus</location>
    </subcellularLocation>
</comment>
<accession>A0A0B6Y5Y2</accession>
<reference evidence="5" key="1">
    <citation type="submission" date="2014-12" db="EMBL/GenBank/DDBJ databases">
        <title>Insight into the proteome of Arion vulgaris.</title>
        <authorList>
            <person name="Aradska J."/>
            <person name="Bulat T."/>
            <person name="Smidak R."/>
            <person name="Sarate P."/>
            <person name="Gangsoo J."/>
            <person name="Sialana F."/>
            <person name="Bilban M."/>
            <person name="Lubec G."/>
        </authorList>
    </citation>
    <scope>NUCLEOTIDE SEQUENCE</scope>
    <source>
        <tissue evidence="5">Skin</tissue>
    </source>
</reference>
<dbReference type="GO" id="GO:0031297">
    <property type="term" value="P:replication fork processing"/>
    <property type="evidence" value="ECO:0007669"/>
    <property type="project" value="TreeGrafter"/>
</dbReference>
<keyword evidence="3" id="KW-0539">Nucleus</keyword>
<name>A0A0B6Y5Y2_9EUPU</name>
<dbReference type="Gene3D" id="3.40.50.10810">
    <property type="entry name" value="Tandem AAA-ATPase domain"/>
    <property type="match status" value="1"/>
</dbReference>
<gene>
    <name evidence="5" type="primary">ORF11978</name>
</gene>
<feature type="non-terminal residue" evidence="5">
    <location>
        <position position="1"/>
    </location>
</feature>
<keyword evidence="2" id="KW-0378">Hydrolase</keyword>
<dbReference type="InterPro" id="IPR010003">
    <property type="entry name" value="HARP_dom"/>
</dbReference>
<evidence type="ECO:0000259" key="4">
    <source>
        <dbReference type="PROSITE" id="PS51467"/>
    </source>
</evidence>
<dbReference type="PANTHER" id="PTHR45766:SF6">
    <property type="entry name" value="SWI_SNF-RELATED MATRIX-ASSOCIATED ACTIN-DEPENDENT REGULATOR OF CHROMATIN SUBFAMILY A-LIKE PROTEIN 1"/>
    <property type="match status" value="1"/>
</dbReference>
<proteinExistence type="predicted"/>
<feature type="non-terminal residue" evidence="5">
    <location>
        <position position="113"/>
    </location>
</feature>
<protein>
    <recommendedName>
        <fullName evidence="4">HARP domain-containing protein</fullName>
    </recommendedName>
</protein>
<evidence type="ECO:0000256" key="2">
    <source>
        <dbReference type="ARBA" id="ARBA00022801"/>
    </source>
</evidence>
<organism evidence="5">
    <name type="scientific">Arion vulgaris</name>
    <dbReference type="NCBI Taxonomy" id="1028688"/>
    <lineage>
        <taxon>Eukaryota</taxon>
        <taxon>Metazoa</taxon>
        <taxon>Spiralia</taxon>
        <taxon>Lophotrochozoa</taxon>
        <taxon>Mollusca</taxon>
        <taxon>Gastropoda</taxon>
        <taxon>Heterobranchia</taxon>
        <taxon>Euthyneura</taxon>
        <taxon>Panpulmonata</taxon>
        <taxon>Eupulmonata</taxon>
        <taxon>Stylommatophora</taxon>
        <taxon>Helicina</taxon>
        <taxon>Arionoidea</taxon>
        <taxon>Arionidae</taxon>
        <taxon>Arion</taxon>
    </lineage>
</organism>
<dbReference type="AlphaFoldDB" id="A0A0B6Y5Y2"/>
<dbReference type="Pfam" id="PF07443">
    <property type="entry name" value="HARP"/>
    <property type="match status" value="1"/>
</dbReference>
<dbReference type="GO" id="GO:0043596">
    <property type="term" value="C:nuclear replication fork"/>
    <property type="evidence" value="ECO:0007669"/>
    <property type="project" value="TreeGrafter"/>
</dbReference>
<dbReference type="GO" id="GO:0016787">
    <property type="term" value="F:hydrolase activity"/>
    <property type="evidence" value="ECO:0007669"/>
    <property type="project" value="UniProtKB-KW"/>
</dbReference>